<dbReference type="Proteomes" id="UP001501475">
    <property type="component" value="Unassembled WGS sequence"/>
</dbReference>
<evidence type="ECO:0008006" key="3">
    <source>
        <dbReference type="Google" id="ProtNLM"/>
    </source>
</evidence>
<evidence type="ECO:0000313" key="1">
    <source>
        <dbReference type="EMBL" id="GAA1751963.1"/>
    </source>
</evidence>
<name>A0ABN2KAS8_9MICO</name>
<organism evidence="1 2">
    <name type="scientific">Nostocoides vanveenii</name>
    <dbReference type="NCBI Taxonomy" id="330835"/>
    <lineage>
        <taxon>Bacteria</taxon>
        <taxon>Bacillati</taxon>
        <taxon>Actinomycetota</taxon>
        <taxon>Actinomycetes</taxon>
        <taxon>Micrococcales</taxon>
        <taxon>Intrasporangiaceae</taxon>
        <taxon>Nostocoides</taxon>
    </lineage>
</organism>
<keyword evidence="2" id="KW-1185">Reference proteome</keyword>
<dbReference type="RefSeq" id="WP_344063049.1">
    <property type="nucleotide sequence ID" value="NZ_BAAAPN010000027.1"/>
</dbReference>
<sequence>MTLRLDARDEETLAALAAAEGVSKHEAALRAIRAAGARQLHEDRVRVLSAAARERYAAVLDRLGQ</sequence>
<dbReference type="EMBL" id="BAAAPN010000027">
    <property type="protein sequence ID" value="GAA1751963.1"/>
    <property type="molecule type" value="Genomic_DNA"/>
</dbReference>
<gene>
    <name evidence="1" type="ORF">GCM10009810_10170</name>
</gene>
<comment type="caution">
    <text evidence="1">The sequence shown here is derived from an EMBL/GenBank/DDBJ whole genome shotgun (WGS) entry which is preliminary data.</text>
</comment>
<accession>A0ABN2KAS8</accession>
<proteinExistence type="predicted"/>
<protein>
    <recommendedName>
        <fullName evidence="3">CopG family transcriptional regulator</fullName>
    </recommendedName>
</protein>
<evidence type="ECO:0000313" key="2">
    <source>
        <dbReference type="Proteomes" id="UP001501475"/>
    </source>
</evidence>
<reference evidence="1 2" key="1">
    <citation type="journal article" date="2019" name="Int. J. Syst. Evol. Microbiol.">
        <title>The Global Catalogue of Microorganisms (GCM) 10K type strain sequencing project: providing services to taxonomists for standard genome sequencing and annotation.</title>
        <authorList>
            <consortium name="The Broad Institute Genomics Platform"/>
            <consortium name="The Broad Institute Genome Sequencing Center for Infectious Disease"/>
            <person name="Wu L."/>
            <person name="Ma J."/>
        </authorList>
    </citation>
    <scope>NUCLEOTIDE SEQUENCE [LARGE SCALE GENOMIC DNA]</scope>
    <source>
        <strain evidence="1 2">JCM 15591</strain>
    </source>
</reference>